<reference evidence="1" key="1">
    <citation type="journal article" date="2023" name="IScience">
        <title>Live-bearing cockroach genome reveals convergent evolutionary mechanisms linked to viviparity in insects and beyond.</title>
        <authorList>
            <person name="Fouks B."/>
            <person name="Harrison M.C."/>
            <person name="Mikhailova A.A."/>
            <person name="Marchal E."/>
            <person name="English S."/>
            <person name="Carruthers M."/>
            <person name="Jennings E.C."/>
            <person name="Chiamaka E.L."/>
            <person name="Frigard R.A."/>
            <person name="Pippel M."/>
            <person name="Attardo G.M."/>
            <person name="Benoit J.B."/>
            <person name="Bornberg-Bauer E."/>
            <person name="Tobe S.S."/>
        </authorList>
    </citation>
    <scope>NUCLEOTIDE SEQUENCE</scope>
    <source>
        <strain evidence="1">Stay&amp;Tobe</strain>
    </source>
</reference>
<dbReference type="EMBL" id="JASPKZ010007177">
    <property type="protein sequence ID" value="KAJ9586286.1"/>
    <property type="molecule type" value="Genomic_DNA"/>
</dbReference>
<organism evidence="1 2">
    <name type="scientific">Diploptera punctata</name>
    <name type="common">Pacific beetle cockroach</name>
    <dbReference type="NCBI Taxonomy" id="6984"/>
    <lineage>
        <taxon>Eukaryota</taxon>
        <taxon>Metazoa</taxon>
        <taxon>Ecdysozoa</taxon>
        <taxon>Arthropoda</taxon>
        <taxon>Hexapoda</taxon>
        <taxon>Insecta</taxon>
        <taxon>Pterygota</taxon>
        <taxon>Neoptera</taxon>
        <taxon>Polyneoptera</taxon>
        <taxon>Dictyoptera</taxon>
        <taxon>Blattodea</taxon>
        <taxon>Blaberoidea</taxon>
        <taxon>Blaberidae</taxon>
        <taxon>Diplopterinae</taxon>
        <taxon>Diploptera</taxon>
    </lineage>
</organism>
<dbReference type="Proteomes" id="UP001233999">
    <property type="component" value="Unassembled WGS sequence"/>
</dbReference>
<feature type="non-terminal residue" evidence="1">
    <location>
        <position position="1"/>
    </location>
</feature>
<sequence length="113" mass="13109">DCRLNHKTILHIDRIAITQYRVYSIKINFDSKLQSIGFCIDLASNVCNRITLPLNCYRFLLQLTFVISASYKVRGQQQSFFSSLEGIAIFTNLTLTTYTNYLKPRPSSWNTVY</sequence>
<proteinExistence type="predicted"/>
<evidence type="ECO:0000313" key="2">
    <source>
        <dbReference type="Proteomes" id="UP001233999"/>
    </source>
</evidence>
<gene>
    <name evidence="1" type="ORF">L9F63_020068</name>
</gene>
<dbReference type="AlphaFoldDB" id="A0AAD8EDR5"/>
<name>A0AAD8EDR5_DIPPU</name>
<keyword evidence="2" id="KW-1185">Reference proteome</keyword>
<feature type="non-terminal residue" evidence="1">
    <location>
        <position position="113"/>
    </location>
</feature>
<accession>A0AAD8EDR5</accession>
<reference evidence="1" key="2">
    <citation type="submission" date="2023-05" db="EMBL/GenBank/DDBJ databases">
        <authorList>
            <person name="Fouks B."/>
        </authorList>
    </citation>
    <scope>NUCLEOTIDE SEQUENCE</scope>
    <source>
        <strain evidence="1">Stay&amp;Tobe</strain>
        <tissue evidence="1">Testes</tissue>
    </source>
</reference>
<comment type="caution">
    <text evidence="1">The sequence shown here is derived from an EMBL/GenBank/DDBJ whole genome shotgun (WGS) entry which is preliminary data.</text>
</comment>
<protein>
    <submittedName>
        <fullName evidence="1">Uncharacterized protein</fullName>
    </submittedName>
</protein>
<evidence type="ECO:0000313" key="1">
    <source>
        <dbReference type="EMBL" id="KAJ9586286.1"/>
    </source>
</evidence>